<dbReference type="CTD" id="20199907"/>
<dbReference type="RefSeq" id="XP_009023305.1">
    <property type="nucleotide sequence ID" value="XM_009025057.1"/>
</dbReference>
<dbReference type="InParanoid" id="T1ETK7"/>
<protein>
    <submittedName>
        <fullName evidence="2 3">Uncharacterized protein</fullName>
    </submittedName>
</protein>
<proteinExistence type="predicted"/>
<name>T1ETK7_HELRO</name>
<gene>
    <name evidence="3" type="primary">20199907</name>
    <name evidence="2" type="ORF">HELRODRAFT_163019</name>
</gene>
<feature type="chain" id="PRO_5010980029" evidence="1">
    <location>
        <begin position="24"/>
        <end position="267"/>
    </location>
</feature>
<keyword evidence="4" id="KW-1185">Reference proteome</keyword>
<reference evidence="3" key="3">
    <citation type="submission" date="2015-06" db="UniProtKB">
        <authorList>
            <consortium name="EnsemblMetazoa"/>
        </authorList>
    </citation>
    <scope>IDENTIFICATION</scope>
</reference>
<keyword evidence="1" id="KW-0732">Signal</keyword>
<dbReference type="EMBL" id="KB097143">
    <property type="protein sequence ID" value="ESN99469.1"/>
    <property type="molecule type" value="Genomic_DNA"/>
</dbReference>
<dbReference type="GeneID" id="20199907"/>
<reference evidence="4" key="1">
    <citation type="submission" date="2012-12" db="EMBL/GenBank/DDBJ databases">
        <authorList>
            <person name="Hellsten U."/>
            <person name="Grimwood J."/>
            <person name="Chapman J.A."/>
            <person name="Shapiro H."/>
            <person name="Aerts A."/>
            <person name="Otillar R.P."/>
            <person name="Terry A.Y."/>
            <person name="Boore J.L."/>
            <person name="Simakov O."/>
            <person name="Marletaz F."/>
            <person name="Cho S.-J."/>
            <person name="Edsinger-Gonzales E."/>
            <person name="Havlak P."/>
            <person name="Kuo D.-H."/>
            <person name="Larsson T."/>
            <person name="Lv J."/>
            <person name="Arendt D."/>
            <person name="Savage R."/>
            <person name="Osoegawa K."/>
            <person name="de Jong P."/>
            <person name="Lindberg D.R."/>
            <person name="Seaver E.C."/>
            <person name="Weisblat D.A."/>
            <person name="Putnam N.H."/>
            <person name="Grigoriev I.V."/>
            <person name="Rokhsar D.S."/>
        </authorList>
    </citation>
    <scope>NUCLEOTIDE SEQUENCE</scope>
</reference>
<organism evidence="3 4">
    <name type="scientific">Helobdella robusta</name>
    <name type="common">Californian leech</name>
    <dbReference type="NCBI Taxonomy" id="6412"/>
    <lineage>
        <taxon>Eukaryota</taxon>
        <taxon>Metazoa</taxon>
        <taxon>Spiralia</taxon>
        <taxon>Lophotrochozoa</taxon>
        <taxon>Annelida</taxon>
        <taxon>Clitellata</taxon>
        <taxon>Hirudinea</taxon>
        <taxon>Rhynchobdellida</taxon>
        <taxon>Glossiphoniidae</taxon>
        <taxon>Helobdella</taxon>
    </lineage>
</organism>
<accession>T1ETK7</accession>
<dbReference type="KEGG" id="hro:HELRODRAFT_163019"/>
<feature type="signal peptide" evidence="1">
    <location>
        <begin position="1"/>
        <end position="23"/>
    </location>
</feature>
<evidence type="ECO:0000256" key="1">
    <source>
        <dbReference type="SAM" id="SignalP"/>
    </source>
</evidence>
<evidence type="ECO:0000313" key="4">
    <source>
        <dbReference type="Proteomes" id="UP000015101"/>
    </source>
</evidence>
<reference evidence="2 4" key="2">
    <citation type="journal article" date="2013" name="Nature">
        <title>Insights into bilaterian evolution from three spiralian genomes.</title>
        <authorList>
            <person name="Simakov O."/>
            <person name="Marletaz F."/>
            <person name="Cho S.J."/>
            <person name="Edsinger-Gonzales E."/>
            <person name="Havlak P."/>
            <person name="Hellsten U."/>
            <person name="Kuo D.H."/>
            <person name="Larsson T."/>
            <person name="Lv J."/>
            <person name="Arendt D."/>
            <person name="Savage R."/>
            <person name="Osoegawa K."/>
            <person name="de Jong P."/>
            <person name="Grimwood J."/>
            <person name="Chapman J.A."/>
            <person name="Shapiro H."/>
            <person name="Aerts A."/>
            <person name="Otillar R.P."/>
            <person name="Terry A.Y."/>
            <person name="Boore J.L."/>
            <person name="Grigoriev I.V."/>
            <person name="Lindberg D.R."/>
            <person name="Seaver E.C."/>
            <person name="Weisblat D.A."/>
            <person name="Putnam N.H."/>
            <person name="Rokhsar D.S."/>
        </authorList>
    </citation>
    <scope>NUCLEOTIDE SEQUENCE</scope>
</reference>
<dbReference type="Proteomes" id="UP000015101">
    <property type="component" value="Unassembled WGS sequence"/>
</dbReference>
<dbReference type="EnsemblMetazoa" id="HelroT163019">
    <property type="protein sequence ID" value="HelroP163019"/>
    <property type="gene ID" value="HelroG163019"/>
</dbReference>
<sequence length="267" mass="30423">MNFSWKCKTIFVVFLFIIKYSSADLEENNICGGEKRELVAHPKNCSLYYKCSQKQVSSLNACQSADSKWLHEDSDKNDDKKQNKYLPKSISIKLPTGKQTTTQLNLAKKPNSTDNLVILCNTRGRVEKWVASENETWSVYSDLKTESSISVATRIEGGKKKLIYDGSFVANKTRYSLRPNEGKRSYPLDPNKTKFISLNDTTYILTEENYTAGQYDFVRAEQSGPANVTSVMTDLEKLVNAQLQSTSSQRRYGLELFIVLDYSIFYK</sequence>
<evidence type="ECO:0000313" key="3">
    <source>
        <dbReference type="EnsemblMetazoa" id="HelroP163019"/>
    </source>
</evidence>
<dbReference type="AlphaFoldDB" id="T1ETK7"/>
<dbReference type="HOGENOM" id="CLU_1043081_0_0_1"/>
<dbReference type="EMBL" id="AMQM01001267">
    <property type="status" value="NOT_ANNOTATED_CDS"/>
    <property type="molecule type" value="Genomic_DNA"/>
</dbReference>
<evidence type="ECO:0000313" key="2">
    <source>
        <dbReference type="EMBL" id="ESN99469.1"/>
    </source>
</evidence>